<protein>
    <submittedName>
        <fullName evidence="1">Uncharacterized protein</fullName>
    </submittedName>
</protein>
<dbReference type="EMBL" id="MN740864">
    <property type="protein sequence ID" value="QHS83024.1"/>
    <property type="molecule type" value="Genomic_DNA"/>
</dbReference>
<name>A0A6C0AT88_9ZZZZ</name>
<sequence length="156" mass="17738">MHTSRTVKCTPLSLDGTPTRTLNTVPPMGNDALSPRAARRYRAMMHRLNRRVTGQVRAFRAADEKLCAMYTALHRGSVLARGGPQGMYPLERSIVRHRKDVDAIVASNAVMPIREDLLHLVCVSRVVMQRALCDMRLMYSLNTRPHNQDQRLMRDT</sequence>
<accession>A0A6C0AT88</accession>
<evidence type="ECO:0000313" key="1">
    <source>
        <dbReference type="EMBL" id="QHS83024.1"/>
    </source>
</evidence>
<dbReference type="AlphaFoldDB" id="A0A6C0AT88"/>
<proteinExistence type="predicted"/>
<organism evidence="1">
    <name type="scientific">viral metagenome</name>
    <dbReference type="NCBI Taxonomy" id="1070528"/>
    <lineage>
        <taxon>unclassified sequences</taxon>
        <taxon>metagenomes</taxon>
        <taxon>organismal metagenomes</taxon>
    </lineage>
</organism>
<reference evidence="1" key="1">
    <citation type="journal article" date="2020" name="Nature">
        <title>Giant virus diversity and host interactions through global metagenomics.</title>
        <authorList>
            <person name="Schulz F."/>
            <person name="Roux S."/>
            <person name="Paez-Espino D."/>
            <person name="Jungbluth S."/>
            <person name="Walsh D.A."/>
            <person name="Denef V.J."/>
            <person name="McMahon K.D."/>
            <person name="Konstantinidis K.T."/>
            <person name="Eloe-Fadrosh E.A."/>
            <person name="Kyrpides N.C."/>
            <person name="Woyke T."/>
        </authorList>
    </citation>
    <scope>NUCLEOTIDE SEQUENCE</scope>
    <source>
        <strain evidence="1">GVMAG-S-1103017-74</strain>
    </source>
</reference>